<dbReference type="Gene3D" id="3.30.565.10">
    <property type="entry name" value="Histidine kinase-like ATPase, C-terminal domain"/>
    <property type="match status" value="1"/>
</dbReference>
<dbReference type="InterPro" id="IPR003661">
    <property type="entry name" value="HisK_dim/P_dom"/>
</dbReference>
<dbReference type="CDD" id="cd00082">
    <property type="entry name" value="HisKA"/>
    <property type="match status" value="1"/>
</dbReference>
<accession>A0A9D1JCB3</accession>
<dbReference type="InterPro" id="IPR036890">
    <property type="entry name" value="HATPase_C_sf"/>
</dbReference>
<comment type="subcellular location">
    <subcellularLocation>
        <location evidence="2">Membrane</location>
    </subcellularLocation>
</comment>
<dbReference type="SUPFAM" id="SSF47384">
    <property type="entry name" value="Homodimeric domain of signal transducing histidine kinase"/>
    <property type="match status" value="1"/>
</dbReference>
<keyword evidence="5" id="KW-0808">Transferase</keyword>
<dbReference type="InterPro" id="IPR004358">
    <property type="entry name" value="Sig_transdc_His_kin-like_C"/>
</dbReference>
<dbReference type="InterPro" id="IPR005467">
    <property type="entry name" value="His_kinase_dom"/>
</dbReference>
<dbReference type="EC" id="2.7.13.3" evidence="3"/>
<dbReference type="GO" id="GO:0005886">
    <property type="term" value="C:plasma membrane"/>
    <property type="evidence" value="ECO:0007669"/>
    <property type="project" value="TreeGrafter"/>
</dbReference>
<protein>
    <recommendedName>
        <fullName evidence="3">histidine kinase</fullName>
        <ecNumber evidence="3">2.7.13.3</ecNumber>
    </recommendedName>
</protein>
<dbReference type="GO" id="GO:0000155">
    <property type="term" value="F:phosphorelay sensor kinase activity"/>
    <property type="evidence" value="ECO:0007669"/>
    <property type="project" value="InterPro"/>
</dbReference>
<dbReference type="SUPFAM" id="SSF55874">
    <property type="entry name" value="ATPase domain of HSP90 chaperone/DNA topoisomerase II/histidine kinase"/>
    <property type="match status" value="1"/>
</dbReference>
<reference evidence="9" key="2">
    <citation type="journal article" date="2021" name="PeerJ">
        <title>Extensive microbial diversity within the chicken gut microbiome revealed by metagenomics and culture.</title>
        <authorList>
            <person name="Gilroy R."/>
            <person name="Ravi A."/>
            <person name="Getino M."/>
            <person name="Pursley I."/>
            <person name="Horton D.L."/>
            <person name="Alikhan N.F."/>
            <person name="Baker D."/>
            <person name="Gharbi K."/>
            <person name="Hall N."/>
            <person name="Watson M."/>
            <person name="Adriaenssens E.M."/>
            <person name="Foster-Nyarko E."/>
            <person name="Jarju S."/>
            <person name="Secka A."/>
            <person name="Antonio M."/>
            <person name="Oren A."/>
            <person name="Chaudhuri R.R."/>
            <person name="La Ragione R."/>
            <person name="Hildebrand F."/>
            <person name="Pallen M.J."/>
        </authorList>
    </citation>
    <scope>NUCLEOTIDE SEQUENCE</scope>
    <source>
        <strain evidence="9">ChiW13-3771</strain>
    </source>
</reference>
<keyword evidence="7" id="KW-0902">Two-component regulatory system</keyword>
<dbReference type="Gene3D" id="1.10.287.130">
    <property type="match status" value="1"/>
</dbReference>
<keyword evidence="6 9" id="KW-0418">Kinase</keyword>
<evidence type="ECO:0000256" key="6">
    <source>
        <dbReference type="ARBA" id="ARBA00022777"/>
    </source>
</evidence>
<comment type="caution">
    <text evidence="9">The sequence shown here is derived from an EMBL/GenBank/DDBJ whole genome shotgun (WGS) entry which is preliminary data.</text>
</comment>
<dbReference type="InterPro" id="IPR036097">
    <property type="entry name" value="HisK_dim/P_sf"/>
</dbReference>
<dbReference type="Proteomes" id="UP000824201">
    <property type="component" value="Unassembled WGS sequence"/>
</dbReference>
<sequence length="294" mass="33525">MLVLISILCVILVIVCILLVVKVFAIRRAAEQLRLEFSRRLREDTNVGIDISTSDKAMRRLAADLNNDLKLLRKEHIRYIRGDQELKNAITNISHDLRTPLTAICGYMDLLQQEDVSETVREYLNIIYNRVVALKELTEELFQYSIIVSADHSTEKEEISLNAMLEECFAAYYGALKEAQIEPQIFIPETVVERKLNKKAFMRIVSNIISNAMKYSDGDFNVLLKENGTIQFSNRASKLDEVQVGHLFDRFYTVENVQNATGLGLSIAKTLTEEMKGHIDAVYQDGVLKITLTF</sequence>
<dbReference type="EMBL" id="DVHN01000032">
    <property type="protein sequence ID" value="HIR87827.1"/>
    <property type="molecule type" value="Genomic_DNA"/>
</dbReference>
<evidence type="ECO:0000256" key="5">
    <source>
        <dbReference type="ARBA" id="ARBA00022679"/>
    </source>
</evidence>
<dbReference type="InterPro" id="IPR003594">
    <property type="entry name" value="HATPase_dom"/>
</dbReference>
<evidence type="ECO:0000256" key="1">
    <source>
        <dbReference type="ARBA" id="ARBA00000085"/>
    </source>
</evidence>
<organism evidence="9 10">
    <name type="scientific">Candidatus Fimimorpha faecalis</name>
    <dbReference type="NCBI Taxonomy" id="2840824"/>
    <lineage>
        <taxon>Bacteria</taxon>
        <taxon>Bacillati</taxon>
        <taxon>Bacillota</taxon>
        <taxon>Clostridia</taxon>
        <taxon>Eubacteriales</taxon>
        <taxon>Candidatus Fimimorpha</taxon>
    </lineage>
</organism>
<dbReference type="PROSITE" id="PS50109">
    <property type="entry name" value="HIS_KIN"/>
    <property type="match status" value="1"/>
</dbReference>
<dbReference type="SMART" id="SM00387">
    <property type="entry name" value="HATPase_c"/>
    <property type="match status" value="1"/>
</dbReference>
<feature type="domain" description="Histidine kinase" evidence="8">
    <location>
        <begin position="92"/>
        <end position="294"/>
    </location>
</feature>
<proteinExistence type="predicted"/>
<reference evidence="9" key="1">
    <citation type="submission" date="2020-10" db="EMBL/GenBank/DDBJ databases">
        <authorList>
            <person name="Gilroy R."/>
        </authorList>
    </citation>
    <scope>NUCLEOTIDE SEQUENCE</scope>
    <source>
        <strain evidence="9">ChiW13-3771</strain>
    </source>
</reference>
<keyword evidence="4" id="KW-0597">Phosphoprotein</keyword>
<evidence type="ECO:0000256" key="7">
    <source>
        <dbReference type="ARBA" id="ARBA00023012"/>
    </source>
</evidence>
<dbReference type="AlphaFoldDB" id="A0A9D1JCB3"/>
<evidence type="ECO:0000313" key="10">
    <source>
        <dbReference type="Proteomes" id="UP000824201"/>
    </source>
</evidence>
<dbReference type="Pfam" id="PF02518">
    <property type="entry name" value="HATPase_c"/>
    <property type="match status" value="1"/>
</dbReference>
<dbReference type="PANTHER" id="PTHR45453">
    <property type="entry name" value="PHOSPHATE REGULON SENSOR PROTEIN PHOR"/>
    <property type="match status" value="1"/>
</dbReference>
<comment type="catalytic activity">
    <reaction evidence="1">
        <text>ATP + protein L-histidine = ADP + protein N-phospho-L-histidine.</text>
        <dbReference type="EC" id="2.7.13.3"/>
    </reaction>
</comment>
<evidence type="ECO:0000256" key="4">
    <source>
        <dbReference type="ARBA" id="ARBA00022553"/>
    </source>
</evidence>
<dbReference type="PRINTS" id="PR00344">
    <property type="entry name" value="BCTRLSENSOR"/>
</dbReference>
<dbReference type="PANTHER" id="PTHR45453:SF1">
    <property type="entry name" value="PHOSPHATE REGULON SENSOR PROTEIN PHOR"/>
    <property type="match status" value="1"/>
</dbReference>
<evidence type="ECO:0000256" key="2">
    <source>
        <dbReference type="ARBA" id="ARBA00004370"/>
    </source>
</evidence>
<dbReference type="GO" id="GO:0004721">
    <property type="term" value="F:phosphoprotein phosphatase activity"/>
    <property type="evidence" value="ECO:0007669"/>
    <property type="project" value="TreeGrafter"/>
</dbReference>
<dbReference type="SMART" id="SM00388">
    <property type="entry name" value="HisKA"/>
    <property type="match status" value="1"/>
</dbReference>
<dbReference type="InterPro" id="IPR050351">
    <property type="entry name" value="BphY/WalK/GraS-like"/>
</dbReference>
<evidence type="ECO:0000259" key="8">
    <source>
        <dbReference type="PROSITE" id="PS50109"/>
    </source>
</evidence>
<gene>
    <name evidence="9" type="ORF">IAC96_02650</name>
</gene>
<evidence type="ECO:0000313" key="9">
    <source>
        <dbReference type="EMBL" id="HIR87827.1"/>
    </source>
</evidence>
<dbReference type="Pfam" id="PF00512">
    <property type="entry name" value="HisKA"/>
    <property type="match status" value="1"/>
</dbReference>
<evidence type="ECO:0000256" key="3">
    <source>
        <dbReference type="ARBA" id="ARBA00012438"/>
    </source>
</evidence>
<dbReference type="GO" id="GO:0016036">
    <property type="term" value="P:cellular response to phosphate starvation"/>
    <property type="evidence" value="ECO:0007669"/>
    <property type="project" value="TreeGrafter"/>
</dbReference>
<name>A0A9D1JCB3_9FIRM</name>